<keyword evidence="2" id="KW-0472">Membrane</keyword>
<gene>
    <name evidence="3" type="ORF">EBN03_27505</name>
</gene>
<feature type="region of interest" description="Disordered" evidence="1">
    <location>
        <begin position="245"/>
        <end position="269"/>
    </location>
</feature>
<sequence length="269" mass="27969">MRTPDDRPGQSGRLVGKMLPARSHRLQVPGTVMPYDKRATTRTRQVRVVVCVMVAVLAASLLGGAVWGLLAPVEHVVVVDSAQGLGTVLSGESAHEFDAVALFVCVGLVTGLLTAIAAWRLRGFRGPLLAAGVIVASLLGSQVMSWFGGLVAGWRHPHHAHPPVHTVVALPASIDGWPDLLRYIGEHLVGRGTEAGTGAAVLIQPLFAALAVLVAAIVNTAPDLGTGLDHVGTGAFVYYPPPQPYQPQLRQPLPPAAGPVVDGAGQPPS</sequence>
<evidence type="ECO:0000256" key="1">
    <source>
        <dbReference type="SAM" id="MobiDB-lite"/>
    </source>
</evidence>
<name>A0A3M2KU40_9NOCA</name>
<keyword evidence="2" id="KW-0812">Transmembrane</keyword>
<dbReference type="InterPro" id="IPR021213">
    <property type="entry name" value="DUF2567"/>
</dbReference>
<dbReference type="Proteomes" id="UP000279275">
    <property type="component" value="Unassembled WGS sequence"/>
</dbReference>
<organism evidence="3 4">
    <name type="scientific">Nocardia stercoris</name>
    <dbReference type="NCBI Taxonomy" id="2483361"/>
    <lineage>
        <taxon>Bacteria</taxon>
        <taxon>Bacillati</taxon>
        <taxon>Actinomycetota</taxon>
        <taxon>Actinomycetes</taxon>
        <taxon>Mycobacteriales</taxon>
        <taxon>Nocardiaceae</taxon>
        <taxon>Nocardia</taxon>
    </lineage>
</organism>
<feature type="transmembrane region" description="Helical" evidence="2">
    <location>
        <begin position="128"/>
        <end position="147"/>
    </location>
</feature>
<feature type="transmembrane region" description="Helical" evidence="2">
    <location>
        <begin position="198"/>
        <end position="218"/>
    </location>
</feature>
<dbReference type="EMBL" id="RFFH01000016">
    <property type="protein sequence ID" value="RMI29167.1"/>
    <property type="molecule type" value="Genomic_DNA"/>
</dbReference>
<comment type="caution">
    <text evidence="3">The sequence shown here is derived from an EMBL/GenBank/DDBJ whole genome shotgun (WGS) entry which is preliminary data.</text>
</comment>
<feature type="transmembrane region" description="Helical" evidence="2">
    <location>
        <begin position="99"/>
        <end position="121"/>
    </location>
</feature>
<dbReference type="Pfam" id="PF10821">
    <property type="entry name" value="DUF2567"/>
    <property type="match status" value="1"/>
</dbReference>
<accession>A0A3M2KU40</accession>
<evidence type="ECO:0000313" key="3">
    <source>
        <dbReference type="EMBL" id="RMI29167.1"/>
    </source>
</evidence>
<dbReference type="AlphaFoldDB" id="A0A3M2KU40"/>
<protein>
    <submittedName>
        <fullName evidence="3">DUF2567 domain-containing protein</fullName>
    </submittedName>
</protein>
<proteinExistence type="predicted"/>
<evidence type="ECO:0000256" key="2">
    <source>
        <dbReference type="SAM" id="Phobius"/>
    </source>
</evidence>
<keyword evidence="2" id="KW-1133">Transmembrane helix</keyword>
<keyword evidence="4" id="KW-1185">Reference proteome</keyword>
<feature type="transmembrane region" description="Helical" evidence="2">
    <location>
        <begin position="46"/>
        <end position="70"/>
    </location>
</feature>
<evidence type="ECO:0000313" key="4">
    <source>
        <dbReference type="Proteomes" id="UP000279275"/>
    </source>
</evidence>
<reference evidence="3 4" key="1">
    <citation type="submission" date="2018-10" db="EMBL/GenBank/DDBJ databases">
        <title>Isolation from cow dung.</title>
        <authorList>
            <person name="Ling L."/>
        </authorList>
    </citation>
    <scope>NUCLEOTIDE SEQUENCE [LARGE SCALE GENOMIC DNA]</scope>
    <source>
        <strain evidence="3 4">NEAU-LL90</strain>
    </source>
</reference>